<evidence type="ECO:0000313" key="2">
    <source>
        <dbReference type="Proteomes" id="UP001239111"/>
    </source>
</evidence>
<organism evidence="1 2">
    <name type="scientific">Eretmocerus hayati</name>
    <dbReference type="NCBI Taxonomy" id="131215"/>
    <lineage>
        <taxon>Eukaryota</taxon>
        <taxon>Metazoa</taxon>
        <taxon>Ecdysozoa</taxon>
        <taxon>Arthropoda</taxon>
        <taxon>Hexapoda</taxon>
        <taxon>Insecta</taxon>
        <taxon>Pterygota</taxon>
        <taxon>Neoptera</taxon>
        <taxon>Endopterygota</taxon>
        <taxon>Hymenoptera</taxon>
        <taxon>Apocrita</taxon>
        <taxon>Proctotrupomorpha</taxon>
        <taxon>Chalcidoidea</taxon>
        <taxon>Aphelinidae</taxon>
        <taxon>Aphelininae</taxon>
        <taxon>Eretmocerus</taxon>
    </lineage>
</organism>
<keyword evidence="2" id="KW-1185">Reference proteome</keyword>
<evidence type="ECO:0000313" key="1">
    <source>
        <dbReference type="EMBL" id="KAJ8683790.1"/>
    </source>
</evidence>
<accession>A0ACC2PPS7</accession>
<dbReference type="EMBL" id="CM056741">
    <property type="protein sequence ID" value="KAJ8683790.1"/>
    <property type="molecule type" value="Genomic_DNA"/>
</dbReference>
<sequence length="1115" mass="125341">MADSSIGEVNLVPPPQSQHQEFVEGNKQIRGMLTYEEIASKLLSERLLLTALELHTELCEADRELPILRDFFSNPNNFECLNVKPEPLMQMPRSSSQATLDSLDMTRYSEDGGVDERVAVLEFELRKAKENINSLRANLTVVTESEVSTPDKNSEKHNFSEHPIKPHELRALNFLVNEYLMANSYKLTSITFSDENENQDFEDWQDVGLNISRPPELLQVYREFMRSIGCDRPPSHDTAVQTEEIIEDKSKEEELNRLVSEQAEEMELLKQQTVSLEQENSNLQQIIANSNAAVPLEVNSSIMNALNSSSTTPDKFEMLESPPQDVSSPIIVPETEEDDSASMAVSIGETETSERDWTRIHFPRTDFTDGSSTSSNSPSRYLPANFRREVLKHCQNSVPAQVSQIIEEPLREGISRDTLPDIAAQVLPRIAPNVVLNRREEIIPLLLSVIKLQNNPAEREKLLQLLFNLQKRPYEEDRQMILAGLAIIARLEKDPTDNEEVLNLCWEQSQHKHPERRLLAAECCSALAIYTTCGIRNSLMVSMLQQMLLDDKDPVVRVTVVKSLALLVALMDDPDKYFQCEELALTAMDDQSSEVVECASKIFIPILAQWALSLKRLQSHLLTRILTKLRGQLKPSSSPGKESMDSNRAPVLLIVMRYLLPHTIISVVDTEPVRKRMQESLSPQLPHEFTSLFWFPITNPKNFYECDVDMGILLNTFFLNAWDDKTWPELEWLSEKLIPSLFDFVDLVNPAQENVVVELLSYLQSLCLGFGKYISQSKILPVFKSRVDHVESVLQGKTDDQTQINLLFIPAYLAIVSAVDCNEFTNILKYFFVELALCRVDLSCLQIAIVKFCGQDRLQEYVLSALWDGVVHQEPCVKCATASLFDAIVSKISDKLIDTRIAPAVVTLANDNDEIVKAAAVQVLGKFVMRSSVPEVKDKARQSLESILRDPQGVSADLAIPLIATLVNIIPHCPAHFVEDIVAPRLTSIASSMLQGESKADLTIALVEAYSVLVYCSLSDKSVNGAILPGLKYLEVLVNQLVPQHKDTLRILLREIEAKKELPKNMERSPSSNSGLSLASVNVGQGVEDMRQRVSKIFQNKGNSSGMSGIFRKKQ</sequence>
<reference evidence="1" key="1">
    <citation type="submission" date="2023-04" db="EMBL/GenBank/DDBJ databases">
        <title>A chromosome-level genome assembly of the parasitoid wasp Eretmocerus hayati.</title>
        <authorList>
            <person name="Zhong Y."/>
            <person name="Liu S."/>
            <person name="Liu Y."/>
        </authorList>
    </citation>
    <scope>NUCLEOTIDE SEQUENCE</scope>
    <source>
        <strain evidence="1">ZJU_SS_LIU_2023</strain>
    </source>
</reference>
<proteinExistence type="predicted"/>
<dbReference type="Proteomes" id="UP001239111">
    <property type="component" value="Chromosome 1"/>
</dbReference>
<comment type="caution">
    <text evidence="1">The sequence shown here is derived from an EMBL/GenBank/DDBJ whole genome shotgun (WGS) entry which is preliminary data.</text>
</comment>
<gene>
    <name evidence="1" type="ORF">QAD02_019582</name>
</gene>
<name>A0ACC2PPS7_9HYME</name>
<protein>
    <submittedName>
        <fullName evidence="1">Uncharacterized protein</fullName>
    </submittedName>
</protein>